<gene>
    <name evidence="2" type="ORF">Fot_37601</name>
</gene>
<evidence type="ECO:0000313" key="2">
    <source>
        <dbReference type="EMBL" id="KAL2493844.1"/>
    </source>
</evidence>
<keyword evidence="3" id="KW-1185">Reference proteome</keyword>
<reference evidence="3" key="1">
    <citation type="submission" date="2024-07" db="EMBL/GenBank/DDBJ databases">
        <title>Two chromosome-level genome assemblies of Korean endemic species Abeliophyllum distichum and Forsythia ovata (Oleaceae).</title>
        <authorList>
            <person name="Jang H."/>
        </authorList>
    </citation>
    <scope>NUCLEOTIDE SEQUENCE [LARGE SCALE GENOMIC DNA]</scope>
</reference>
<comment type="caution">
    <text evidence="2">The sequence shown here is derived from an EMBL/GenBank/DDBJ whole genome shotgun (WGS) entry which is preliminary data.</text>
</comment>
<evidence type="ECO:0000313" key="3">
    <source>
        <dbReference type="Proteomes" id="UP001604277"/>
    </source>
</evidence>
<accession>A0ABD1S0W6</accession>
<name>A0ABD1S0W6_9LAMI</name>
<feature type="compositionally biased region" description="Polar residues" evidence="1">
    <location>
        <begin position="41"/>
        <end position="55"/>
    </location>
</feature>
<organism evidence="2 3">
    <name type="scientific">Forsythia ovata</name>
    <dbReference type="NCBI Taxonomy" id="205694"/>
    <lineage>
        <taxon>Eukaryota</taxon>
        <taxon>Viridiplantae</taxon>
        <taxon>Streptophyta</taxon>
        <taxon>Embryophyta</taxon>
        <taxon>Tracheophyta</taxon>
        <taxon>Spermatophyta</taxon>
        <taxon>Magnoliopsida</taxon>
        <taxon>eudicotyledons</taxon>
        <taxon>Gunneridae</taxon>
        <taxon>Pentapetalae</taxon>
        <taxon>asterids</taxon>
        <taxon>lamiids</taxon>
        <taxon>Lamiales</taxon>
        <taxon>Oleaceae</taxon>
        <taxon>Forsythieae</taxon>
        <taxon>Forsythia</taxon>
    </lineage>
</organism>
<proteinExistence type="predicted"/>
<dbReference type="Proteomes" id="UP001604277">
    <property type="component" value="Unassembled WGS sequence"/>
</dbReference>
<evidence type="ECO:0000256" key="1">
    <source>
        <dbReference type="SAM" id="MobiDB-lite"/>
    </source>
</evidence>
<feature type="region of interest" description="Disordered" evidence="1">
    <location>
        <begin position="117"/>
        <end position="156"/>
    </location>
</feature>
<feature type="compositionally biased region" description="Polar residues" evidence="1">
    <location>
        <begin position="69"/>
        <end position="81"/>
    </location>
</feature>
<dbReference type="EMBL" id="JBFOLJ010000011">
    <property type="protein sequence ID" value="KAL2493844.1"/>
    <property type="molecule type" value="Genomic_DNA"/>
</dbReference>
<sequence length="156" mass="15636">MGDFLPSQANVLNQPTKPPDLAPSVLGHASPAIPNPHTGHTPPQSGLTLPNNPQLAKTLGLAPSIAAAPSNSDPPTGQSPTDAPPLDDLLGGSIAPQQLAHAVLQSGASRVPLSVSLGPLAASRPPSISGTPNPASFIPPQLIAPRMAQNPNPLAD</sequence>
<protein>
    <submittedName>
        <fullName evidence="2">Uncharacterized protein</fullName>
    </submittedName>
</protein>
<dbReference type="AlphaFoldDB" id="A0ABD1S0W6"/>
<feature type="region of interest" description="Disordered" evidence="1">
    <location>
        <begin position="1"/>
        <end position="94"/>
    </location>
</feature>